<keyword evidence="1" id="KW-0560">Oxidoreductase</keyword>
<dbReference type="Proteomes" id="UP000004728">
    <property type="component" value="Unassembled WGS sequence"/>
</dbReference>
<dbReference type="InterPro" id="IPR036188">
    <property type="entry name" value="FAD/NAD-bd_sf"/>
</dbReference>
<dbReference type="InParanoid" id="F1Z4Q7"/>
<dbReference type="PANTHER" id="PTHR13847:SF275">
    <property type="entry name" value="GAMMA-GLUTAMYLPUTRESCINE OXIDOREDUCTASE"/>
    <property type="match status" value="1"/>
</dbReference>
<dbReference type="InterPro" id="IPR006076">
    <property type="entry name" value="FAD-dep_OxRdtase"/>
</dbReference>
<dbReference type="Gene3D" id="3.50.50.60">
    <property type="entry name" value="FAD/NAD(P)-binding domain"/>
    <property type="match status" value="1"/>
</dbReference>
<dbReference type="EMBL" id="AEWJ01000022">
    <property type="protein sequence ID" value="EGD60408.1"/>
    <property type="molecule type" value="Genomic_DNA"/>
</dbReference>
<keyword evidence="4" id="KW-1185">Reference proteome</keyword>
<gene>
    <name evidence="3" type="ORF">Y88_0056</name>
</gene>
<reference evidence="3 4" key="1">
    <citation type="journal article" date="2012" name="J. Bacteriol.">
        <title>Draft Genome Sequence of Novosphingobium nitrogenifigens Y88T.</title>
        <authorList>
            <person name="Strabala T.J."/>
            <person name="Macdonald L."/>
            <person name="Liu V."/>
            <person name="Smit A.M."/>
        </authorList>
    </citation>
    <scope>NUCLEOTIDE SEQUENCE [LARGE SCALE GENOMIC DNA]</scope>
    <source>
        <strain evidence="3 4">DSM 19370</strain>
    </source>
</reference>
<dbReference type="Pfam" id="PF01266">
    <property type="entry name" value="DAO"/>
    <property type="match status" value="1"/>
</dbReference>
<feature type="domain" description="FAD dependent oxidoreductase" evidence="2">
    <location>
        <begin position="31"/>
        <end position="383"/>
    </location>
</feature>
<name>F1Z4Q7_9SPHN</name>
<dbReference type="RefSeq" id="WP_008065084.1">
    <property type="nucleotide sequence ID" value="NZ_AQWK01000016.1"/>
</dbReference>
<dbReference type="Gene3D" id="3.30.9.10">
    <property type="entry name" value="D-Amino Acid Oxidase, subunit A, domain 2"/>
    <property type="match status" value="1"/>
</dbReference>
<protein>
    <submittedName>
        <fullName evidence="3">FAD dependent oxidoreductase</fullName>
    </submittedName>
</protein>
<sequence length="426" mass="46093">MNNDARTHGLWEASAPPAIPTTTLYGDCKADVVIIGAGYTGCSAALHLAEAGKQAIVLEATEIGFGGAGRNVGLVNAGLWVMPSDIPGLLGETYGERILEQLGQAPRMVYGIVDKYGIECQATPNSTLHVAVGAKGLDEITSRAREWKMRGADVELLDAEQTRKAVGSAAYTGALRDRRAGTIQPLAYVRGLARAASEQGARFFTRSAATGYEDLGHAWKVTTATGSVTAPHVIVASDAYAQNVWTQLRSEQVYLPYFNLATRPLSDTMRQMILPNLEGVWDTRSVLSSYRFDTSGRLVFGSVGALRGPGAMIHRDWSKREMRRLFPQLAGVGFEHEWYGWIGMTDDAVPRFHRLARNIHSISGYNGRGIAPGTTFGRDLARLILGDMAAEDFSLPLSIPGRPSLRLAKEAIYEYGALATHLVGAR</sequence>
<evidence type="ECO:0000259" key="2">
    <source>
        <dbReference type="Pfam" id="PF01266"/>
    </source>
</evidence>
<accession>F1Z4Q7</accession>
<evidence type="ECO:0000313" key="3">
    <source>
        <dbReference type="EMBL" id="EGD60408.1"/>
    </source>
</evidence>
<proteinExistence type="predicted"/>
<dbReference type="STRING" id="983920.Y88_0056"/>
<evidence type="ECO:0000313" key="4">
    <source>
        <dbReference type="Proteomes" id="UP000004728"/>
    </source>
</evidence>
<organism evidence="3 4">
    <name type="scientific">Novosphingobium nitrogenifigens DSM 19370</name>
    <dbReference type="NCBI Taxonomy" id="983920"/>
    <lineage>
        <taxon>Bacteria</taxon>
        <taxon>Pseudomonadati</taxon>
        <taxon>Pseudomonadota</taxon>
        <taxon>Alphaproteobacteria</taxon>
        <taxon>Sphingomonadales</taxon>
        <taxon>Sphingomonadaceae</taxon>
        <taxon>Novosphingobium</taxon>
    </lineage>
</organism>
<dbReference type="HOGENOM" id="CLU_007884_3_3_5"/>
<evidence type="ECO:0000256" key="1">
    <source>
        <dbReference type="ARBA" id="ARBA00023002"/>
    </source>
</evidence>
<dbReference type="GO" id="GO:0005737">
    <property type="term" value="C:cytoplasm"/>
    <property type="evidence" value="ECO:0007669"/>
    <property type="project" value="TreeGrafter"/>
</dbReference>
<dbReference type="OrthoDB" id="9806601at2"/>
<comment type="caution">
    <text evidence="3">The sequence shown here is derived from an EMBL/GenBank/DDBJ whole genome shotgun (WGS) entry which is preliminary data.</text>
</comment>
<dbReference type="eggNOG" id="COG0665">
    <property type="taxonomic scope" value="Bacteria"/>
</dbReference>
<dbReference type="SUPFAM" id="SSF51905">
    <property type="entry name" value="FAD/NAD(P)-binding domain"/>
    <property type="match status" value="1"/>
</dbReference>
<dbReference type="AlphaFoldDB" id="F1Z4Q7"/>
<dbReference type="PANTHER" id="PTHR13847">
    <property type="entry name" value="SARCOSINE DEHYDROGENASE-RELATED"/>
    <property type="match status" value="1"/>
</dbReference>
<dbReference type="GO" id="GO:0016491">
    <property type="term" value="F:oxidoreductase activity"/>
    <property type="evidence" value="ECO:0007669"/>
    <property type="project" value="UniProtKB-KW"/>
</dbReference>
<dbReference type="PRINTS" id="PR00411">
    <property type="entry name" value="PNDRDTASEI"/>
</dbReference>